<evidence type="ECO:0000259" key="2">
    <source>
        <dbReference type="Pfam" id="PF23584"/>
    </source>
</evidence>
<dbReference type="InterPro" id="IPR055560">
    <property type="entry name" value="DUF7136"/>
</dbReference>
<proteinExistence type="predicted"/>
<dbReference type="GeneID" id="93577901"/>
<reference evidence="4" key="1">
    <citation type="journal article" date="2017" name="Genome Biol.">
        <title>Comparative genomics reveals high biological diversity and specific adaptations in the industrially and medically important fungal genus Aspergillus.</title>
        <authorList>
            <person name="de Vries R.P."/>
            <person name="Riley R."/>
            <person name="Wiebenga A."/>
            <person name="Aguilar-Osorio G."/>
            <person name="Amillis S."/>
            <person name="Uchima C.A."/>
            <person name="Anderluh G."/>
            <person name="Asadollahi M."/>
            <person name="Askin M."/>
            <person name="Barry K."/>
            <person name="Battaglia E."/>
            <person name="Bayram O."/>
            <person name="Benocci T."/>
            <person name="Braus-Stromeyer S.A."/>
            <person name="Caldana C."/>
            <person name="Canovas D."/>
            <person name="Cerqueira G.C."/>
            <person name="Chen F."/>
            <person name="Chen W."/>
            <person name="Choi C."/>
            <person name="Clum A."/>
            <person name="Dos Santos R.A."/>
            <person name="Damasio A.R."/>
            <person name="Diallinas G."/>
            <person name="Emri T."/>
            <person name="Fekete E."/>
            <person name="Flipphi M."/>
            <person name="Freyberg S."/>
            <person name="Gallo A."/>
            <person name="Gournas C."/>
            <person name="Habgood R."/>
            <person name="Hainaut M."/>
            <person name="Harispe M.L."/>
            <person name="Henrissat B."/>
            <person name="Hilden K.S."/>
            <person name="Hope R."/>
            <person name="Hossain A."/>
            <person name="Karabika E."/>
            <person name="Karaffa L."/>
            <person name="Karanyi Z."/>
            <person name="Krasevec N."/>
            <person name="Kuo A."/>
            <person name="Kusch H."/>
            <person name="LaButti K."/>
            <person name="Lagendijk E.L."/>
            <person name="Lapidus A."/>
            <person name="Levasseur A."/>
            <person name="Lindquist E."/>
            <person name="Lipzen A."/>
            <person name="Logrieco A.F."/>
            <person name="MacCabe A."/>
            <person name="Maekelae M.R."/>
            <person name="Malavazi I."/>
            <person name="Melin P."/>
            <person name="Meyer V."/>
            <person name="Mielnichuk N."/>
            <person name="Miskei M."/>
            <person name="Molnar A.P."/>
            <person name="Mule G."/>
            <person name="Ngan C.Y."/>
            <person name="Orejas M."/>
            <person name="Orosz E."/>
            <person name="Ouedraogo J.P."/>
            <person name="Overkamp K.M."/>
            <person name="Park H.-S."/>
            <person name="Perrone G."/>
            <person name="Piumi F."/>
            <person name="Punt P.J."/>
            <person name="Ram A.F."/>
            <person name="Ramon A."/>
            <person name="Rauscher S."/>
            <person name="Record E."/>
            <person name="Riano-Pachon D.M."/>
            <person name="Robert V."/>
            <person name="Roehrig J."/>
            <person name="Ruller R."/>
            <person name="Salamov A."/>
            <person name="Salih N.S."/>
            <person name="Samson R.A."/>
            <person name="Sandor E."/>
            <person name="Sanguinetti M."/>
            <person name="Schuetze T."/>
            <person name="Sepcic K."/>
            <person name="Shelest E."/>
            <person name="Sherlock G."/>
            <person name="Sophianopoulou V."/>
            <person name="Squina F.M."/>
            <person name="Sun H."/>
            <person name="Susca A."/>
            <person name="Todd R.B."/>
            <person name="Tsang A."/>
            <person name="Unkles S.E."/>
            <person name="van de Wiele N."/>
            <person name="van Rossen-Uffink D."/>
            <person name="Oliveira J.V."/>
            <person name="Vesth T.C."/>
            <person name="Visser J."/>
            <person name="Yu J.-H."/>
            <person name="Zhou M."/>
            <person name="Andersen M.R."/>
            <person name="Archer D.B."/>
            <person name="Baker S.E."/>
            <person name="Benoit I."/>
            <person name="Brakhage A.A."/>
            <person name="Braus G.H."/>
            <person name="Fischer R."/>
            <person name="Frisvad J.C."/>
            <person name="Goldman G.H."/>
            <person name="Houbraken J."/>
            <person name="Oakley B."/>
            <person name="Pocsi I."/>
            <person name="Scazzocchio C."/>
            <person name="Seiboth B."/>
            <person name="vanKuyk P.A."/>
            <person name="Wortman J."/>
            <person name="Dyer P.S."/>
            <person name="Grigoriev I.V."/>
        </authorList>
    </citation>
    <scope>NUCLEOTIDE SEQUENCE [LARGE SCALE GENOMIC DNA]</scope>
    <source>
        <strain evidence="4">CBS 101740 / IMI 381727 / IBT 21946</strain>
    </source>
</reference>
<organism evidence="3 4">
    <name type="scientific">Aspergillus brasiliensis (strain CBS 101740 / IMI 381727 / IBT 21946)</name>
    <dbReference type="NCBI Taxonomy" id="767769"/>
    <lineage>
        <taxon>Eukaryota</taxon>
        <taxon>Fungi</taxon>
        <taxon>Dikarya</taxon>
        <taxon>Ascomycota</taxon>
        <taxon>Pezizomycotina</taxon>
        <taxon>Eurotiomycetes</taxon>
        <taxon>Eurotiomycetidae</taxon>
        <taxon>Eurotiales</taxon>
        <taxon>Aspergillaceae</taxon>
        <taxon>Aspergillus</taxon>
        <taxon>Aspergillus subgen. Circumdati</taxon>
    </lineage>
</organism>
<accession>A0A1L9UES6</accession>
<sequence length="266" mass="28336">MRHARFLTWAALVVNSIIAMGSEAPDTFSGIFEVDLISPRNETYTPQALMPIVFALQNPHLSSDLVAYITWDLWEGNNRSAPGSINGGLLENLWSDLWSPDLHYLTRFVDTLSYPDGFWTFAWTLHFSNCSQNMSAAQDLKIHNDIVFTVSQSGQAPSLEAATSSGTCGIQSANALNVTASGDDCGFLGPTPTTNPCAATVNASAASSIWADATAFACDPRQHSAYPNVTCPTSSSKSSGAGQPGMIEASTLLMVLTLVTALIHLG</sequence>
<gene>
    <name evidence="3" type="ORF">ASPBRDRAFT_45468</name>
</gene>
<dbReference type="VEuPathDB" id="FungiDB:ASPBRDRAFT_45468"/>
<dbReference type="Pfam" id="PF23584">
    <property type="entry name" value="DUF7136"/>
    <property type="match status" value="1"/>
</dbReference>
<evidence type="ECO:0000313" key="3">
    <source>
        <dbReference type="EMBL" id="OJJ70166.1"/>
    </source>
</evidence>
<name>A0A1L9UES6_ASPBC</name>
<protein>
    <recommendedName>
        <fullName evidence="2">DUF7136 domain-containing protein</fullName>
    </recommendedName>
</protein>
<feature type="signal peptide" evidence="1">
    <location>
        <begin position="1"/>
        <end position="19"/>
    </location>
</feature>
<feature type="domain" description="DUF7136" evidence="2">
    <location>
        <begin position="27"/>
        <end position="231"/>
    </location>
</feature>
<dbReference type="EMBL" id="KV878687">
    <property type="protein sequence ID" value="OJJ70166.1"/>
    <property type="molecule type" value="Genomic_DNA"/>
</dbReference>
<evidence type="ECO:0000256" key="1">
    <source>
        <dbReference type="SAM" id="SignalP"/>
    </source>
</evidence>
<dbReference type="OrthoDB" id="4490227at2759"/>
<keyword evidence="1" id="KW-0732">Signal</keyword>
<dbReference type="AlphaFoldDB" id="A0A1L9UES6"/>
<dbReference type="RefSeq" id="XP_067477415.1">
    <property type="nucleotide sequence ID" value="XM_067625413.1"/>
</dbReference>
<evidence type="ECO:0000313" key="4">
    <source>
        <dbReference type="Proteomes" id="UP000184499"/>
    </source>
</evidence>
<feature type="chain" id="PRO_5012228419" description="DUF7136 domain-containing protein" evidence="1">
    <location>
        <begin position="20"/>
        <end position="266"/>
    </location>
</feature>
<dbReference type="Proteomes" id="UP000184499">
    <property type="component" value="Unassembled WGS sequence"/>
</dbReference>
<keyword evidence="4" id="KW-1185">Reference proteome</keyword>
<dbReference type="OMA" id="ATSSDMC"/>